<dbReference type="KEGG" id="mdn:JT25_005780"/>
<evidence type="ECO:0000313" key="2">
    <source>
        <dbReference type="Proteomes" id="UP000030512"/>
    </source>
</evidence>
<evidence type="ECO:0000313" key="1">
    <source>
        <dbReference type="EMBL" id="AMK76004.1"/>
    </source>
</evidence>
<organism evidence="1 2">
    <name type="scientific">Methylomonas denitrificans</name>
    <dbReference type="NCBI Taxonomy" id="1538553"/>
    <lineage>
        <taxon>Bacteria</taxon>
        <taxon>Pseudomonadati</taxon>
        <taxon>Pseudomonadota</taxon>
        <taxon>Gammaproteobacteria</taxon>
        <taxon>Methylococcales</taxon>
        <taxon>Methylococcaceae</taxon>
        <taxon>Methylomonas</taxon>
    </lineage>
</organism>
<proteinExistence type="predicted"/>
<name>A0A126T2P7_9GAMM</name>
<dbReference type="OrthoDB" id="8479922at2"/>
<dbReference type="EMBL" id="CP014476">
    <property type="protein sequence ID" value="AMK76004.1"/>
    <property type="molecule type" value="Genomic_DNA"/>
</dbReference>
<gene>
    <name evidence="1" type="ORF">JT25_005780</name>
</gene>
<protein>
    <recommendedName>
        <fullName evidence="3">DUF4145 domain-containing protein</fullName>
    </recommendedName>
</protein>
<reference evidence="1 2" key="1">
    <citation type="journal article" date="2015" name="Environ. Microbiol.">
        <title>Methane oxidation coupled to nitrate reduction under hypoxia by the Gammaproteobacterium Methylomonas denitrificans, sp. nov. type strain FJG1.</title>
        <authorList>
            <person name="Kits K.D."/>
            <person name="Klotz M.G."/>
            <person name="Stein L.Y."/>
        </authorList>
    </citation>
    <scope>NUCLEOTIDE SEQUENCE [LARGE SCALE GENOMIC DNA]</scope>
    <source>
        <strain evidence="1 2">FJG1</strain>
    </source>
</reference>
<sequence length="167" mass="18586">MSLPINAEFVTALLTEDEVGSVIRSHLYVEAQLSAFLELTVVAPKYLKDLDLSYAKKVELACCLGFDPQFRGALKRIGKLRNDFAHDLRSSLSKQVVADLFNALPAFGQQAVHISVGMLHDMCKVLPPSSTYDQLPAKMQFMLIALNLERICFAACEIVQQSRSKPR</sequence>
<accession>A0A126T2P7</accession>
<dbReference type="InterPro" id="IPR038026">
    <property type="entry name" value="MtlR-like_sf"/>
</dbReference>
<dbReference type="SUPFAM" id="SSF158668">
    <property type="entry name" value="MtlR-like"/>
    <property type="match status" value="1"/>
</dbReference>
<evidence type="ECO:0008006" key="3">
    <source>
        <dbReference type="Google" id="ProtNLM"/>
    </source>
</evidence>
<dbReference type="STRING" id="1538553.JT25_005780"/>
<dbReference type="RefSeq" id="WP_052142118.1">
    <property type="nucleotide sequence ID" value="NZ_CP014476.1"/>
</dbReference>
<keyword evidence="2" id="KW-1185">Reference proteome</keyword>
<dbReference type="Proteomes" id="UP000030512">
    <property type="component" value="Chromosome"/>
</dbReference>
<dbReference type="AlphaFoldDB" id="A0A126T2P7"/>